<protein>
    <recommendedName>
        <fullName evidence="1">DinB-like domain-containing protein</fullName>
    </recommendedName>
</protein>
<gene>
    <name evidence="2" type="ordered locus">Tpau_3140</name>
</gene>
<accession>D5UV09</accession>
<evidence type="ECO:0000313" key="2">
    <source>
        <dbReference type="EMBL" id="ADG79727.1"/>
    </source>
</evidence>
<dbReference type="eggNOG" id="COG2230">
    <property type="taxonomic scope" value="Bacteria"/>
</dbReference>
<feature type="domain" description="DinB-like" evidence="1">
    <location>
        <begin position="54"/>
        <end position="173"/>
    </location>
</feature>
<organism evidence="2 3">
    <name type="scientific">Tsukamurella paurometabola (strain ATCC 8368 / DSM 20162 / CCUG 35730 / CIP 100753 / JCM 10117 / KCTC 9821 / NBRC 16120 / NCIMB 702349 / NCTC 13040)</name>
    <name type="common">Corynebacterium paurometabolum</name>
    <dbReference type="NCBI Taxonomy" id="521096"/>
    <lineage>
        <taxon>Bacteria</taxon>
        <taxon>Bacillati</taxon>
        <taxon>Actinomycetota</taxon>
        <taxon>Actinomycetes</taxon>
        <taxon>Mycobacteriales</taxon>
        <taxon>Tsukamurellaceae</taxon>
        <taxon>Tsukamurella</taxon>
    </lineage>
</organism>
<dbReference type="KEGG" id="tpr:Tpau_3140"/>
<keyword evidence="3" id="KW-1185">Reference proteome</keyword>
<evidence type="ECO:0000313" key="3">
    <source>
        <dbReference type="Proteomes" id="UP000001213"/>
    </source>
</evidence>
<reference evidence="2 3" key="2">
    <citation type="journal article" date="2011" name="Stand. Genomic Sci.">
        <title>Complete genome sequence of Tsukamurella paurometabola type strain (no. 33).</title>
        <authorList>
            <person name="Munk A.C."/>
            <person name="Lapidus A."/>
            <person name="Lucas S."/>
            <person name="Nolan M."/>
            <person name="Tice H."/>
            <person name="Cheng J.F."/>
            <person name="Del Rio T.G."/>
            <person name="Goodwin L."/>
            <person name="Pitluck S."/>
            <person name="Liolios K."/>
            <person name="Huntemann M."/>
            <person name="Ivanova N."/>
            <person name="Mavromatis K."/>
            <person name="Mikhailova N."/>
            <person name="Pati A."/>
            <person name="Chen A."/>
            <person name="Palaniappan K."/>
            <person name="Tapia R."/>
            <person name="Han C."/>
            <person name="Land M."/>
            <person name="Hauser L."/>
            <person name="Chang Y.J."/>
            <person name="Jeffries C.D."/>
            <person name="Brettin T."/>
            <person name="Yasawong M."/>
            <person name="Brambilla E.M."/>
            <person name="Rohde M."/>
            <person name="Sikorski J."/>
            <person name="Goker M."/>
            <person name="Detter J.C."/>
            <person name="Woyke T."/>
            <person name="Bristow J."/>
            <person name="Eisen J.A."/>
            <person name="Markowitz V."/>
            <person name="Hugenholtz P."/>
            <person name="Kyrpides N.C."/>
            <person name="Klenk H.P."/>
        </authorList>
    </citation>
    <scope>NUCLEOTIDE SEQUENCE [LARGE SCALE GENOMIC DNA]</scope>
    <source>
        <strain evidence="3">ATCC 8368 / DSM 20162 / CCUG 35730 / CIP 100753 / JCM 10117 / KCTC 9821 / NBRC 16120 / NCIMB 702349 / NCTC 13040</strain>
    </source>
</reference>
<dbReference type="HOGENOM" id="CLU_105789_0_0_11"/>
<reference evidence="3" key="1">
    <citation type="submission" date="2010-03" db="EMBL/GenBank/DDBJ databases">
        <title>The complete chromosome of Tsukamurella paurometabola DSM 20162.</title>
        <authorList>
            <consortium name="US DOE Joint Genome Institute (JGI-PGF)"/>
            <person name="Lucas S."/>
            <person name="Copeland A."/>
            <person name="Lapidus A."/>
            <person name="Glavina del Rio T."/>
            <person name="Dalin E."/>
            <person name="Tice H."/>
            <person name="Bruce D."/>
            <person name="Goodwin L."/>
            <person name="Pitluck S."/>
            <person name="Kyrpides N."/>
            <person name="Mavromatis K."/>
            <person name="Ivanova N."/>
            <person name="Mikhailova N."/>
            <person name="Munk A.C."/>
            <person name="Brettin T."/>
            <person name="Detter J.C."/>
            <person name="Tapia R."/>
            <person name="Han C."/>
            <person name="Larimer F."/>
            <person name="Land M."/>
            <person name="Hauser L."/>
            <person name="Markowitz V."/>
            <person name="Cheng J.-F."/>
            <person name="Hugenholtz P."/>
            <person name="Woyke T."/>
            <person name="Wu D."/>
            <person name="Jando M."/>
            <person name="Brambilla E."/>
            <person name="Klenk H.-P."/>
            <person name="Eisen J.A."/>
        </authorList>
    </citation>
    <scope>NUCLEOTIDE SEQUENCE [LARGE SCALE GENOMIC DNA]</scope>
    <source>
        <strain evidence="3">ATCC 8368 / DSM 20162 / CCUG 35730 / CIP 100753 / JCM 10117 / KCTC 9821 / NBRC 16120 / NCIMB 702349 / NCTC 13040</strain>
    </source>
</reference>
<dbReference type="AlphaFoldDB" id="D5UV09"/>
<dbReference type="Gene3D" id="1.20.120.450">
    <property type="entry name" value="dinb family like domain"/>
    <property type="match status" value="1"/>
</dbReference>
<proteinExistence type="predicted"/>
<dbReference type="EMBL" id="CP001966">
    <property type="protein sequence ID" value="ADG79727.1"/>
    <property type="molecule type" value="Genomic_DNA"/>
</dbReference>
<dbReference type="Pfam" id="PF12867">
    <property type="entry name" value="DinB_2"/>
    <property type="match status" value="1"/>
</dbReference>
<dbReference type="SUPFAM" id="SSF109854">
    <property type="entry name" value="DinB/YfiT-like putative metalloenzymes"/>
    <property type="match status" value="1"/>
</dbReference>
<name>D5UV09_TSUPD</name>
<sequence>MAITPDSKDWTWVMERACPECGYDPATVRRTDVGDRIARSAVDWDTVLARPDAGVRPEEGVWSALEYGCHLRDVYRIMNARLHLMLGYDEAAADGARFANWDQDATAIEDDYAAQDAAEVARELASAAAVFADSYRCVREDQWKRRGLRSNGSAFTVDSFARYALHDAEHHRWDVGLPTALR</sequence>
<dbReference type="RefSeq" id="WP_013127734.1">
    <property type="nucleotide sequence ID" value="NC_014158.1"/>
</dbReference>
<dbReference type="InterPro" id="IPR034660">
    <property type="entry name" value="DinB/YfiT-like"/>
</dbReference>
<dbReference type="STRING" id="521096.Tpau_3140"/>
<dbReference type="Proteomes" id="UP000001213">
    <property type="component" value="Chromosome"/>
</dbReference>
<evidence type="ECO:0000259" key="1">
    <source>
        <dbReference type="Pfam" id="PF12867"/>
    </source>
</evidence>
<dbReference type="InterPro" id="IPR024775">
    <property type="entry name" value="DinB-like"/>
</dbReference>